<dbReference type="AlphaFoldDB" id="F1DGN4"/>
<dbReference type="EMBL" id="HQ840789">
    <property type="protein sequence ID" value="ADY18512.1"/>
    <property type="molecule type" value="Genomic_DNA"/>
</dbReference>
<reference evidence="5" key="3">
    <citation type="submission" date="2020-01" db="EMBL/GenBank/DDBJ databases">
        <authorList>
            <person name="Liu L."/>
        </authorList>
    </citation>
    <scope>NUCLEOTIDE SEQUENCE</scope>
    <source>
        <strain evidence="5">ICE-H</strain>
    </source>
</reference>
<evidence type="ECO:0000256" key="2">
    <source>
        <dbReference type="ARBA" id="ARBA00022980"/>
    </source>
</evidence>
<reference evidence="4" key="2">
    <citation type="submission" date="2011-01" db="EMBL/GenBank/DDBJ databases">
        <authorList>
            <person name="Oudot-Le Secq M.-P."/>
            <person name="Green B.R."/>
        </authorList>
    </citation>
    <scope>NUCLEOTIDE SEQUENCE</scope>
</reference>
<proteinExistence type="inferred from homology"/>
<dbReference type="EMBL" id="MN956530">
    <property type="protein sequence ID" value="QII42417.1"/>
    <property type="molecule type" value="Genomic_DNA"/>
</dbReference>
<dbReference type="RefSeq" id="YP_005090336.1">
    <property type="nucleotide sequence ID" value="NC_016739.1"/>
</dbReference>
<protein>
    <submittedName>
        <fullName evidence="4">Ribosomal protein S8</fullName>
    </submittedName>
</protein>
<accession>F1DGN4</accession>
<evidence type="ECO:0000313" key="5">
    <source>
        <dbReference type="EMBL" id="QII42417.1"/>
    </source>
</evidence>
<keyword evidence="3" id="KW-0687">Ribonucleoprotein</keyword>
<dbReference type="Pfam" id="PF00410">
    <property type="entry name" value="Ribosomal_S8"/>
    <property type="match status" value="1"/>
</dbReference>
<name>F1DGN4_PHATR</name>
<evidence type="ECO:0000313" key="4">
    <source>
        <dbReference type="EMBL" id="ADY18512.1"/>
    </source>
</evidence>
<dbReference type="GO" id="GO:1990904">
    <property type="term" value="C:ribonucleoprotein complex"/>
    <property type="evidence" value="ECO:0007669"/>
    <property type="project" value="UniProtKB-KW"/>
</dbReference>
<sequence>MKNYLWNMFANIKNGQLARRSFIFQTRKNICESFLKILWNEGFILGYNIYLTEIKIFLKYRNDQPAINSIKLVSKPSKRIYYSLKQIWKIDSSKSFIIISTDKGLKTITDCKRLSLGGEPFIVVN</sequence>
<keyword evidence="2 4" id="KW-0689">Ribosomal protein</keyword>
<evidence type="ECO:0000256" key="3">
    <source>
        <dbReference type="ARBA" id="ARBA00023274"/>
    </source>
</evidence>
<dbReference type="Gene3D" id="3.30.1490.10">
    <property type="match status" value="1"/>
</dbReference>
<gene>
    <name evidence="4" type="primary">rps8</name>
</gene>
<organism evidence="4">
    <name type="scientific">Phaeodactylum tricornutum</name>
    <name type="common">Diatom</name>
    <dbReference type="NCBI Taxonomy" id="2850"/>
    <lineage>
        <taxon>Eukaryota</taxon>
        <taxon>Sar</taxon>
        <taxon>Stramenopiles</taxon>
        <taxon>Ochrophyta</taxon>
        <taxon>Bacillariophyta</taxon>
        <taxon>Bacillariophyceae</taxon>
        <taxon>Bacillariophycidae</taxon>
        <taxon>Naviculales</taxon>
        <taxon>Phaeodactylaceae</taxon>
        <taxon>Phaeodactylum</taxon>
    </lineage>
</organism>
<dbReference type="GO" id="GO:0006412">
    <property type="term" value="P:translation"/>
    <property type="evidence" value="ECO:0007669"/>
    <property type="project" value="InterPro"/>
</dbReference>
<dbReference type="GO" id="GO:0005840">
    <property type="term" value="C:ribosome"/>
    <property type="evidence" value="ECO:0007669"/>
    <property type="project" value="UniProtKB-KW"/>
</dbReference>
<geneLocation type="mitochondrion" evidence="4"/>
<comment type="similarity">
    <text evidence="1">Belongs to the universal ribosomal protein uS8 family.</text>
</comment>
<keyword evidence="4" id="KW-0496">Mitochondrion</keyword>
<dbReference type="InterPro" id="IPR000630">
    <property type="entry name" value="Ribosomal_uS8"/>
</dbReference>
<dbReference type="InterPro" id="IPR035987">
    <property type="entry name" value="Ribosomal_uS8_sf"/>
</dbReference>
<dbReference type="SUPFAM" id="SSF56047">
    <property type="entry name" value="Ribosomal protein S8"/>
    <property type="match status" value="1"/>
</dbReference>
<reference evidence="4" key="1">
    <citation type="journal article" date="2011" name="Gene">
        <title>Complex repeat structures and novel features in the mitochondrial genomes of the diatoms Phaeodactylum tricornutum and Thalassiosira pseudonana.</title>
        <authorList>
            <person name="Oudot-Le Secq M.P."/>
            <person name="Green B.R."/>
        </authorList>
    </citation>
    <scope>NUCLEOTIDE SEQUENCE</scope>
</reference>
<dbReference type="GeneID" id="11542497"/>
<evidence type="ECO:0000256" key="1">
    <source>
        <dbReference type="ARBA" id="ARBA00006471"/>
    </source>
</evidence>
<dbReference type="Gene3D" id="3.30.1370.30">
    <property type="match status" value="1"/>
</dbReference>
<dbReference type="GO" id="GO:0003735">
    <property type="term" value="F:structural constituent of ribosome"/>
    <property type="evidence" value="ECO:0007669"/>
    <property type="project" value="InterPro"/>
</dbReference>